<dbReference type="CDD" id="cd06260">
    <property type="entry name" value="DUF820-like"/>
    <property type="match status" value="1"/>
</dbReference>
<gene>
    <name evidence="2" type="ORF">BJ987_003568</name>
</gene>
<keyword evidence="3" id="KW-1185">Reference proteome</keyword>
<dbReference type="Proteomes" id="UP001519325">
    <property type="component" value="Unassembled WGS sequence"/>
</dbReference>
<evidence type="ECO:0000259" key="1">
    <source>
        <dbReference type="Pfam" id="PF05685"/>
    </source>
</evidence>
<dbReference type="InterPro" id="IPR011335">
    <property type="entry name" value="Restrct_endonuc-II-like"/>
</dbReference>
<dbReference type="SUPFAM" id="SSF52980">
    <property type="entry name" value="Restriction endonuclease-like"/>
    <property type="match status" value="1"/>
</dbReference>
<dbReference type="Pfam" id="PF05685">
    <property type="entry name" value="Uma2"/>
    <property type="match status" value="1"/>
</dbReference>
<feature type="domain" description="Putative restriction endonuclease" evidence="1">
    <location>
        <begin position="38"/>
        <end position="201"/>
    </location>
</feature>
<dbReference type="Gene3D" id="3.90.1570.10">
    <property type="entry name" value="tt1808, chain A"/>
    <property type="match status" value="1"/>
</dbReference>
<comment type="caution">
    <text evidence="2">The sequence shown here is derived from an EMBL/GenBank/DDBJ whole genome shotgun (WGS) entry which is preliminary data.</text>
</comment>
<dbReference type="PANTHER" id="PTHR35400">
    <property type="entry name" value="SLR1083 PROTEIN"/>
    <property type="match status" value="1"/>
</dbReference>
<name>A0ABS4QG60_9NOCA</name>
<evidence type="ECO:0000313" key="2">
    <source>
        <dbReference type="EMBL" id="MBP2190667.1"/>
    </source>
</evidence>
<dbReference type="InterPro" id="IPR008538">
    <property type="entry name" value="Uma2"/>
</dbReference>
<reference evidence="2 3" key="1">
    <citation type="submission" date="2021-03" db="EMBL/GenBank/DDBJ databases">
        <title>Sequencing the genomes of 1000 actinobacteria strains.</title>
        <authorList>
            <person name="Klenk H.-P."/>
        </authorList>
    </citation>
    <scope>NUCLEOTIDE SEQUENCE [LARGE SCALE GENOMIC DNA]</scope>
    <source>
        <strain evidence="2 3">DSM 45516</strain>
    </source>
</reference>
<protein>
    <recommendedName>
        <fullName evidence="1">Putative restriction endonuclease domain-containing protein</fullName>
    </recommendedName>
</protein>
<dbReference type="InterPro" id="IPR012296">
    <property type="entry name" value="Nuclease_put_TT1808"/>
</dbReference>
<accession>A0ABS4QG60</accession>
<dbReference type="EMBL" id="JAGGMR010000001">
    <property type="protein sequence ID" value="MBP2190667.1"/>
    <property type="molecule type" value="Genomic_DNA"/>
</dbReference>
<proteinExistence type="predicted"/>
<dbReference type="RefSeq" id="WP_209891115.1">
    <property type="nucleotide sequence ID" value="NZ_JAGGMR010000001.1"/>
</dbReference>
<evidence type="ECO:0000313" key="3">
    <source>
        <dbReference type="Proteomes" id="UP001519325"/>
    </source>
</evidence>
<dbReference type="PANTHER" id="PTHR35400:SF3">
    <property type="entry name" value="SLL1072 PROTEIN"/>
    <property type="match status" value="1"/>
</dbReference>
<organism evidence="2 3">
    <name type="scientific">Nocardia goodfellowii</name>
    <dbReference type="NCBI Taxonomy" id="882446"/>
    <lineage>
        <taxon>Bacteria</taxon>
        <taxon>Bacillati</taxon>
        <taxon>Actinomycetota</taxon>
        <taxon>Actinomycetes</taxon>
        <taxon>Mycobacteriales</taxon>
        <taxon>Nocardiaceae</taxon>
        <taxon>Nocardia</taxon>
    </lineage>
</organism>
<sequence length="217" mass="24388">MSVAEFEELARHTPEAVRLELLSGKLTVRGNAPQLLIEEFEELARHAPGSVALEFLYGRLGAKLAPDRSRVEIRRSITQQVLRQRDDLRLYPCLDLKVQADREGRVRVDGAVALDGTFRRRGWAEPDEVLMVVEVTAYETETDQRARVRKTQAYAEAEIPLYLLVDRAVQGAFVFSHPVKGWYAQTSRAEFGHTMELPDPVGAVLETEPFRASAGPC</sequence>